<evidence type="ECO:0000256" key="7">
    <source>
        <dbReference type="SAM" id="Phobius"/>
    </source>
</evidence>
<protein>
    <recommendedName>
        <fullName evidence="8">ABC transmembrane type-1 domain-containing protein</fullName>
    </recommendedName>
</protein>
<keyword evidence="6 7" id="KW-0472">Membrane</keyword>
<evidence type="ECO:0000256" key="3">
    <source>
        <dbReference type="ARBA" id="ARBA00022475"/>
    </source>
</evidence>
<feature type="transmembrane region" description="Helical" evidence="7">
    <location>
        <begin position="156"/>
        <end position="179"/>
    </location>
</feature>
<feature type="non-terminal residue" evidence="9">
    <location>
        <position position="248"/>
    </location>
</feature>
<gene>
    <name evidence="9" type="ORF">S01H1_19632</name>
</gene>
<dbReference type="InterPro" id="IPR045621">
    <property type="entry name" value="BPD_transp_1_N"/>
</dbReference>
<dbReference type="PROSITE" id="PS50928">
    <property type="entry name" value="ABC_TM1"/>
    <property type="match status" value="1"/>
</dbReference>
<dbReference type="Pfam" id="PF19300">
    <property type="entry name" value="BPD_transp_1_N"/>
    <property type="match status" value="1"/>
</dbReference>
<dbReference type="AlphaFoldDB" id="X0TQZ8"/>
<evidence type="ECO:0000259" key="8">
    <source>
        <dbReference type="PROSITE" id="PS50928"/>
    </source>
</evidence>
<feature type="transmembrane region" description="Helical" evidence="7">
    <location>
        <begin position="121"/>
        <end position="144"/>
    </location>
</feature>
<feature type="transmembrane region" description="Helical" evidence="7">
    <location>
        <begin position="217"/>
        <end position="238"/>
    </location>
</feature>
<evidence type="ECO:0000256" key="1">
    <source>
        <dbReference type="ARBA" id="ARBA00004651"/>
    </source>
</evidence>
<dbReference type="GO" id="GO:0055085">
    <property type="term" value="P:transmembrane transport"/>
    <property type="evidence" value="ECO:0007669"/>
    <property type="project" value="InterPro"/>
</dbReference>
<dbReference type="GO" id="GO:0005886">
    <property type="term" value="C:plasma membrane"/>
    <property type="evidence" value="ECO:0007669"/>
    <property type="project" value="UniProtKB-SubCell"/>
</dbReference>
<reference evidence="9" key="1">
    <citation type="journal article" date="2014" name="Front. Microbiol.">
        <title>High frequency of phylogenetically diverse reductive dehalogenase-homologous genes in deep subseafloor sedimentary metagenomes.</title>
        <authorList>
            <person name="Kawai M."/>
            <person name="Futagami T."/>
            <person name="Toyoda A."/>
            <person name="Takaki Y."/>
            <person name="Nishi S."/>
            <person name="Hori S."/>
            <person name="Arai W."/>
            <person name="Tsubouchi T."/>
            <person name="Morono Y."/>
            <person name="Uchiyama I."/>
            <person name="Ito T."/>
            <person name="Fujiyama A."/>
            <person name="Inagaki F."/>
            <person name="Takami H."/>
        </authorList>
    </citation>
    <scope>NUCLEOTIDE SEQUENCE</scope>
    <source>
        <strain evidence="9">Expedition CK06-06</strain>
    </source>
</reference>
<comment type="caution">
    <text evidence="9">The sequence shown here is derived from an EMBL/GenBank/DDBJ whole genome shotgun (WGS) entry which is preliminary data.</text>
</comment>
<dbReference type="Pfam" id="PF00528">
    <property type="entry name" value="BPD_transp_1"/>
    <property type="match status" value="1"/>
</dbReference>
<keyword evidence="4 7" id="KW-0812">Transmembrane</keyword>
<comment type="subcellular location">
    <subcellularLocation>
        <location evidence="1">Cell membrane</location>
        <topology evidence="1">Multi-pass membrane protein</topology>
    </subcellularLocation>
</comment>
<dbReference type="PANTHER" id="PTHR30465">
    <property type="entry name" value="INNER MEMBRANE ABC TRANSPORTER"/>
    <property type="match status" value="1"/>
</dbReference>
<keyword evidence="5 7" id="KW-1133">Transmembrane helix</keyword>
<evidence type="ECO:0000256" key="6">
    <source>
        <dbReference type="ARBA" id="ARBA00023136"/>
    </source>
</evidence>
<evidence type="ECO:0000256" key="2">
    <source>
        <dbReference type="ARBA" id="ARBA00022448"/>
    </source>
</evidence>
<feature type="domain" description="ABC transmembrane type-1" evidence="8">
    <location>
        <begin position="117"/>
        <end position="248"/>
    </location>
</feature>
<dbReference type="EMBL" id="BARS01010627">
    <property type="protein sequence ID" value="GAF95674.1"/>
    <property type="molecule type" value="Genomic_DNA"/>
</dbReference>
<evidence type="ECO:0000256" key="4">
    <source>
        <dbReference type="ARBA" id="ARBA00022692"/>
    </source>
</evidence>
<evidence type="ECO:0000256" key="5">
    <source>
        <dbReference type="ARBA" id="ARBA00022989"/>
    </source>
</evidence>
<keyword evidence="2" id="KW-0813">Transport</keyword>
<accession>X0TQZ8</accession>
<organism evidence="9">
    <name type="scientific">marine sediment metagenome</name>
    <dbReference type="NCBI Taxonomy" id="412755"/>
    <lineage>
        <taxon>unclassified sequences</taxon>
        <taxon>metagenomes</taxon>
        <taxon>ecological metagenomes</taxon>
    </lineage>
</organism>
<name>X0TQZ8_9ZZZZ</name>
<dbReference type="InterPro" id="IPR000515">
    <property type="entry name" value="MetI-like"/>
</dbReference>
<evidence type="ECO:0000313" key="9">
    <source>
        <dbReference type="EMBL" id="GAF95674.1"/>
    </source>
</evidence>
<dbReference type="CDD" id="cd06261">
    <property type="entry name" value="TM_PBP2"/>
    <property type="match status" value="1"/>
</dbReference>
<dbReference type="PANTHER" id="PTHR30465:SF0">
    <property type="entry name" value="OLIGOPEPTIDE TRANSPORT SYSTEM PERMEASE PROTEIN APPB"/>
    <property type="match status" value="1"/>
</dbReference>
<proteinExistence type="predicted"/>
<sequence length="248" mass="27386">MTNYLIRRSLSMALVLLVSTMAIFALLTAAPGGPLDGLRGRSSSARDRVSTDDIRRLEKMLGLDKPAHLRYVIWLLGDDWLPGDLKGERYGVLRGDWGDSWKVAQSQSVMMLVKSRLPNTLILMGASLGLSLAVAIPIGIFSAIKQYSKLDYAVTMGSFVGLSMPVFWFGIMLIIIVGLKFKEWGLPYLPTGGVAAARAYTLPGLGTILPRTFMDRVLHLLMPTVVLSLLYMAGWSRFTRSSMLEVMR</sequence>
<keyword evidence="3" id="KW-1003">Cell membrane</keyword>